<reference evidence="3 5" key="1">
    <citation type="submission" date="2015-10" db="EMBL/GenBank/DDBJ databases">
        <title>Draft genomes sequences of Candida glabrata isolates 1A, 1B, 2A, 2B, 3A and 3B.</title>
        <authorList>
            <person name="Haavelsrud O.E."/>
            <person name="Gaustad P."/>
        </authorList>
    </citation>
    <scope>NUCLEOTIDE SEQUENCE [LARGE SCALE GENOMIC DNA]</scope>
    <source>
        <strain evidence="3">910700640</strain>
    </source>
</reference>
<evidence type="ECO:0000313" key="3">
    <source>
        <dbReference type="EMBL" id="KTB11672.1"/>
    </source>
</evidence>
<dbReference type="OMA" id="QPIGWLC"/>
<dbReference type="InterPro" id="IPR052146">
    <property type="entry name" value="HOT1"/>
</dbReference>
<evidence type="ECO:0000256" key="1">
    <source>
        <dbReference type="SAM" id="MobiDB-lite"/>
    </source>
</evidence>
<evidence type="ECO:0000259" key="2">
    <source>
        <dbReference type="Pfam" id="PF12550"/>
    </source>
</evidence>
<evidence type="ECO:0000313" key="5">
    <source>
        <dbReference type="Proteomes" id="UP000054886"/>
    </source>
</evidence>
<feature type="compositionally biased region" description="Low complexity" evidence="1">
    <location>
        <begin position="141"/>
        <end position="212"/>
    </location>
</feature>
<dbReference type="VEuPathDB" id="FungiDB:GW608_E01859"/>
<dbReference type="EMBL" id="LLZZ01000023">
    <property type="protein sequence ID" value="KTB12211.1"/>
    <property type="molecule type" value="Genomic_DNA"/>
</dbReference>
<dbReference type="VEuPathDB" id="FungiDB:GVI51_E01859"/>
<sequence length="462" mass="51356">MNREGISGPGGAIITHDSVSTGSSSNSKNNGGNNNNSNIPNGNSSMGDDIMVLSRINDIERRMMMFENMFHALSGRLDHHFKKYDVLVSSQQQQISELNAVITTLLNDQYRHAEFVRDKLSHSLHGISSTSISLNGISNQNNDNRSNGFANNNSSGVASGSSNGVNSQGNTNNNSNRSSSTSHLNNPNMLGNNSSGTGNNHNNNSVGASNSNQSVTHTILDDILNEHDLQDKKYSGNRNPGDMNSRNDVNDKSQQSPRDPMSLKKTKFIHHRQYNDVTDGDSVIPYTNPYVDQSGHQQNNLTSNILFNDSTSGQNAGNQGTQQATQNREEGMPSSPGRKSYSSKRGPKKKKVMYHKPFQFIKSPHSVMEIWKEYTEGIDGQPSIREMESLYSTGWRRDAAVNKRYSRRKVLWKAIETGLSRGYTLDYIIDLLENYRIIDPEKNTKQPIGWLCQVNNIPDLLK</sequence>
<evidence type="ECO:0000313" key="4">
    <source>
        <dbReference type="EMBL" id="KTB12211.1"/>
    </source>
</evidence>
<dbReference type="GO" id="GO:0034605">
    <property type="term" value="P:cellular response to heat"/>
    <property type="evidence" value="ECO:0007669"/>
    <property type="project" value="EnsemblFungi"/>
</dbReference>
<dbReference type="GO" id="GO:0060963">
    <property type="term" value="P:positive regulation of ribosomal protein gene transcription by RNA polymerase II"/>
    <property type="evidence" value="ECO:0007669"/>
    <property type="project" value="TreeGrafter"/>
</dbReference>
<dbReference type="GO" id="GO:2000219">
    <property type="term" value="P:positive regulation of invasive growth in response to glucose limitation"/>
    <property type="evidence" value="ECO:0007669"/>
    <property type="project" value="EnsemblFungi"/>
</dbReference>
<dbReference type="GO" id="GO:0097238">
    <property type="term" value="P:cellular response to methylglyoxal"/>
    <property type="evidence" value="ECO:0007669"/>
    <property type="project" value="EnsemblFungi"/>
</dbReference>
<feature type="compositionally biased region" description="Low complexity" evidence="1">
    <location>
        <begin position="18"/>
        <end position="47"/>
    </location>
</feature>
<dbReference type="GO" id="GO:0000981">
    <property type="term" value="F:DNA-binding transcription factor activity, RNA polymerase II-specific"/>
    <property type="evidence" value="ECO:0007669"/>
    <property type="project" value="TreeGrafter"/>
</dbReference>
<dbReference type="VEuPathDB" id="FungiDB:CAGL0E02079g"/>
<protein>
    <submittedName>
        <fullName evidence="3">Protein MSN1</fullName>
    </submittedName>
</protein>
<feature type="domain" description="Transcription activator GCR1-like" evidence="2">
    <location>
        <begin position="358"/>
        <end position="436"/>
    </location>
</feature>
<dbReference type="GO" id="GO:0000978">
    <property type="term" value="F:RNA polymerase II cis-regulatory region sequence-specific DNA binding"/>
    <property type="evidence" value="ECO:0007669"/>
    <property type="project" value="TreeGrafter"/>
</dbReference>
<dbReference type="Proteomes" id="UP000054886">
    <property type="component" value="Unassembled WGS sequence"/>
</dbReference>
<name>A0A0W0DIT2_CANGB</name>
<feature type="compositionally biased region" description="Basic residues" evidence="1">
    <location>
        <begin position="341"/>
        <end position="350"/>
    </location>
</feature>
<dbReference type="PANTHER" id="PTHR37784:SF8">
    <property type="entry name" value="PROTEIN MSN1"/>
    <property type="match status" value="1"/>
</dbReference>
<dbReference type="GO" id="GO:2000883">
    <property type="term" value="P:positive regulation of starch catabolic process"/>
    <property type="evidence" value="ECO:0007669"/>
    <property type="project" value="EnsemblFungi"/>
</dbReference>
<dbReference type="InterPro" id="IPR022210">
    <property type="entry name" value="TF_GCR1-like"/>
</dbReference>
<feature type="region of interest" description="Disordered" evidence="1">
    <location>
        <begin position="227"/>
        <end position="350"/>
    </location>
</feature>
<dbReference type="GO" id="GO:2000222">
    <property type="term" value="P:positive regulation of pseudohyphal growth"/>
    <property type="evidence" value="ECO:0007669"/>
    <property type="project" value="EnsemblFungi"/>
</dbReference>
<feature type="compositionally biased region" description="Polar residues" evidence="1">
    <location>
        <begin position="131"/>
        <end position="140"/>
    </location>
</feature>
<gene>
    <name evidence="4" type="ORF">AO440_005886</name>
    <name evidence="3" type="ORF">AO440_005918</name>
</gene>
<accession>A0A0W0DIT2</accession>
<feature type="compositionally biased region" description="Polar residues" evidence="1">
    <location>
        <begin position="236"/>
        <end position="257"/>
    </location>
</feature>
<feature type="region of interest" description="Disordered" evidence="1">
    <location>
        <begin position="1"/>
        <end position="47"/>
    </location>
</feature>
<dbReference type="PANTHER" id="PTHR37784">
    <property type="entry name" value="PROTEIN MSN1"/>
    <property type="match status" value="1"/>
</dbReference>
<comment type="caution">
    <text evidence="3">The sequence shown here is derived from an EMBL/GenBank/DDBJ whole genome shotgun (WGS) entry which is preliminary data.</text>
</comment>
<organism evidence="3 5">
    <name type="scientific">Candida glabrata</name>
    <name type="common">Yeast</name>
    <name type="synonym">Torulopsis glabrata</name>
    <dbReference type="NCBI Taxonomy" id="5478"/>
    <lineage>
        <taxon>Eukaryota</taxon>
        <taxon>Fungi</taxon>
        <taxon>Dikarya</taxon>
        <taxon>Ascomycota</taxon>
        <taxon>Saccharomycotina</taxon>
        <taxon>Saccharomycetes</taxon>
        <taxon>Saccharomycetales</taxon>
        <taxon>Saccharomycetaceae</taxon>
        <taxon>Nakaseomyces</taxon>
    </lineage>
</organism>
<dbReference type="GO" id="GO:0071475">
    <property type="term" value="P:cellular hyperosmotic salinity response"/>
    <property type="evidence" value="ECO:0007669"/>
    <property type="project" value="EnsemblFungi"/>
</dbReference>
<dbReference type="VEuPathDB" id="FungiDB:GWK60_E01859"/>
<dbReference type="EMBL" id="LLZZ01000031">
    <property type="protein sequence ID" value="KTB11672.1"/>
    <property type="molecule type" value="Genomic_DNA"/>
</dbReference>
<feature type="region of interest" description="Disordered" evidence="1">
    <location>
        <begin position="131"/>
        <end position="212"/>
    </location>
</feature>
<feature type="compositionally biased region" description="Low complexity" evidence="1">
    <location>
        <begin position="313"/>
        <end position="326"/>
    </location>
</feature>
<dbReference type="Pfam" id="PF12550">
    <property type="entry name" value="GCR1_C"/>
    <property type="match status" value="1"/>
</dbReference>
<feature type="compositionally biased region" description="Polar residues" evidence="1">
    <location>
        <begin position="290"/>
        <end position="312"/>
    </location>
</feature>
<dbReference type="GO" id="GO:0005634">
    <property type="term" value="C:nucleus"/>
    <property type="evidence" value="ECO:0007669"/>
    <property type="project" value="EnsemblFungi"/>
</dbReference>
<proteinExistence type="predicted"/>
<dbReference type="VEuPathDB" id="FungiDB:B1J91_E02079g"/>
<dbReference type="AlphaFoldDB" id="A0A0W0DIT2"/>